<evidence type="ECO:0008006" key="4">
    <source>
        <dbReference type="Google" id="ProtNLM"/>
    </source>
</evidence>
<protein>
    <recommendedName>
        <fullName evidence="4">VWFA domain-containing protein</fullName>
    </recommendedName>
</protein>
<evidence type="ECO:0000313" key="3">
    <source>
        <dbReference type="Proteomes" id="UP000322084"/>
    </source>
</evidence>
<comment type="caution">
    <text evidence="2">The sequence shown here is derived from an EMBL/GenBank/DDBJ whole genome shotgun (WGS) entry which is preliminary data.</text>
</comment>
<gene>
    <name evidence="2" type="ORF">JCM17844_17960</name>
</gene>
<feature type="chain" id="PRO_5023125653" description="VWFA domain-containing protein" evidence="1">
    <location>
        <begin position="23"/>
        <end position="227"/>
    </location>
</feature>
<dbReference type="Gene3D" id="3.40.50.410">
    <property type="entry name" value="von Willebrand factor, type A domain"/>
    <property type="match status" value="1"/>
</dbReference>
<dbReference type="Proteomes" id="UP000322084">
    <property type="component" value="Unassembled WGS sequence"/>
</dbReference>
<dbReference type="InterPro" id="IPR036465">
    <property type="entry name" value="vWFA_dom_sf"/>
</dbReference>
<keyword evidence="1" id="KW-0732">Signal</keyword>
<dbReference type="RefSeq" id="WP_150000512.1">
    <property type="nucleotide sequence ID" value="NZ_BKCL01000005.1"/>
</dbReference>
<proteinExistence type="predicted"/>
<organism evidence="2 3">
    <name type="scientific">Iodidimonas gelatinilytica</name>
    <dbReference type="NCBI Taxonomy" id="1236966"/>
    <lineage>
        <taxon>Bacteria</taxon>
        <taxon>Pseudomonadati</taxon>
        <taxon>Pseudomonadota</taxon>
        <taxon>Alphaproteobacteria</taxon>
        <taxon>Iodidimonadales</taxon>
        <taxon>Iodidimonadaceae</taxon>
        <taxon>Iodidimonas</taxon>
    </lineage>
</organism>
<sequence length="227" mass="23926">MSKSVFLAGCALLGLLGQPAFADDQRTSRDLMIALDVSTSNVIVESDVMAAKAGREAAEMILTLGNGDRLRIRTFGSYSQSENPLRLDITISRRMPAHRVAASVERLIASLPDLVESGRLPAGGTTHITAFLEEEAALLSCGTRLTALALFTDGIEASPATSPEQLASGQAALPAPNGDVLQGCGISLYGIGETTGGADRARTQNLINAWTQWADQAGAFFQAFPKY</sequence>
<feature type="signal peptide" evidence="1">
    <location>
        <begin position="1"/>
        <end position="22"/>
    </location>
</feature>
<reference evidence="2 3" key="1">
    <citation type="submission" date="2019-09" db="EMBL/GenBank/DDBJ databases">
        <title>NBRP : Genome information of microbial organism related human and environment.</title>
        <authorList>
            <person name="Hattori M."/>
            <person name="Oshima K."/>
            <person name="Inaba H."/>
            <person name="Suda W."/>
            <person name="Sakamoto M."/>
            <person name="Iino T."/>
            <person name="Kitahara M."/>
            <person name="Oshida Y."/>
            <person name="Iida T."/>
            <person name="Kudo T."/>
            <person name="Itoh T."/>
            <person name="Ohkuma M."/>
        </authorList>
    </citation>
    <scope>NUCLEOTIDE SEQUENCE [LARGE SCALE GENOMIC DNA]</scope>
    <source>
        <strain evidence="2 3">Hi-2</strain>
    </source>
</reference>
<dbReference type="AlphaFoldDB" id="A0A5A7MTH5"/>
<evidence type="ECO:0000256" key="1">
    <source>
        <dbReference type="SAM" id="SignalP"/>
    </source>
</evidence>
<evidence type="ECO:0000313" key="2">
    <source>
        <dbReference type="EMBL" id="GEQ98159.1"/>
    </source>
</evidence>
<accession>A0A5A7MTH5</accession>
<dbReference type="SUPFAM" id="SSF53300">
    <property type="entry name" value="vWA-like"/>
    <property type="match status" value="1"/>
</dbReference>
<dbReference type="EMBL" id="BKCL01000005">
    <property type="protein sequence ID" value="GEQ98159.1"/>
    <property type="molecule type" value="Genomic_DNA"/>
</dbReference>
<name>A0A5A7MTH5_9PROT</name>